<dbReference type="EMBL" id="JABCMA010001056">
    <property type="protein sequence ID" value="NMR77765.1"/>
    <property type="molecule type" value="Genomic_DNA"/>
</dbReference>
<comment type="caution">
    <text evidence="1">The sequence shown here is derived from an EMBL/GenBank/DDBJ whole genome shotgun (WGS) entry which is preliminary data.</text>
</comment>
<proteinExistence type="predicted"/>
<name>A0A7Y0N3P4_VIBAL</name>
<evidence type="ECO:0000313" key="2">
    <source>
        <dbReference type="Proteomes" id="UP000565155"/>
    </source>
</evidence>
<evidence type="ECO:0000313" key="1">
    <source>
        <dbReference type="EMBL" id="NMR77765.1"/>
    </source>
</evidence>
<dbReference type="AlphaFoldDB" id="A0A7Y0N3P4"/>
<protein>
    <submittedName>
        <fullName evidence="1">Integrase</fullName>
    </submittedName>
</protein>
<organism evidence="1 2">
    <name type="scientific">Vibrio alginolyticus</name>
    <dbReference type="NCBI Taxonomy" id="663"/>
    <lineage>
        <taxon>Bacteria</taxon>
        <taxon>Pseudomonadati</taxon>
        <taxon>Pseudomonadota</taxon>
        <taxon>Gammaproteobacteria</taxon>
        <taxon>Vibrionales</taxon>
        <taxon>Vibrionaceae</taxon>
        <taxon>Vibrio</taxon>
    </lineage>
</organism>
<feature type="non-terminal residue" evidence="1">
    <location>
        <position position="1"/>
    </location>
</feature>
<accession>A0A7Y0N3P4</accession>
<gene>
    <name evidence="1" type="ORF">HKB35_29745</name>
</gene>
<dbReference type="Proteomes" id="UP000565155">
    <property type="component" value="Unassembled WGS sequence"/>
</dbReference>
<reference evidence="1 2" key="1">
    <citation type="submission" date="2020-04" db="EMBL/GenBank/DDBJ databases">
        <title>Whole-genome sequencing of Vibrio spp. from China reveals different genetic environments of blaCTX-M-14 among diverse lineages.</title>
        <authorList>
            <person name="Zheng Z."/>
            <person name="Ye L."/>
            <person name="Chen S."/>
        </authorList>
    </citation>
    <scope>NUCLEOTIDE SEQUENCE [LARGE SCALE GENOMIC DNA]</scope>
    <source>
        <strain evidence="1 2">Vb1636</strain>
    </source>
</reference>
<sequence length="150" mass="17216">KDEVDGNGNYDCYLRYEWYGVEGDKRLHVFGLSDTFEFSGLDASKATEEEYQELLEGLKDFIEEQLNIEGLVVCETSASYRRLVYAFYDYARRVESLCLARHKRDFGYEPVTTPIASESLSVSKPDKIPSRALKPSQNSISSLLKRYLES</sequence>
<feature type="non-terminal residue" evidence="1">
    <location>
        <position position="150"/>
    </location>
</feature>